<dbReference type="RefSeq" id="WP_397082157.1">
    <property type="nucleotide sequence ID" value="NZ_JBITGY010000004.1"/>
</dbReference>
<keyword evidence="4" id="KW-0067">ATP-binding</keyword>
<reference evidence="8 9" key="1">
    <citation type="submission" date="2024-10" db="EMBL/GenBank/DDBJ databases">
        <title>The Natural Products Discovery Center: Release of the First 8490 Sequenced Strains for Exploring Actinobacteria Biosynthetic Diversity.</title>
        <authorList>
            <person name="Kalkreuter E."/>
            <person name="Kautsar S.A."/>
            <person name="Yang D."/>
            <person name="Bader C.D."/>
            <person name="Teijaro C.N."/>
            <person name="Fluegel L."/>
            <person name="Davis C.M."/>
            <person name="Simpson J.R."/>
            <person name="Lauterbach L."/>
            <person name="Steele A.D."/>
            <person name="Gui C."/>
            <person name="Meng S."/>
            <person name="Li G."/>
            <person name="Viehrig K."/>
            <person name="Ye F."/>
            <person name="Su P."/>
            <person name="Kiefer A.F."/>
            <person name="Nichols A."/>
            <person name="Cepeda A.J."/>
            <person name="Yan W."/>
            <person name="Fan B."/>
            <person name="Jiang Y."/>
            <person name="Adhikari A."/>
            <person name="Zheng C.-J."/>
            <person name="Schuster L."/>
            <person name="Cowan T.M."/>
            <person name="Smanski M.J."/>
            <person name="Chevrette M.G."/>
            <person name="De Carvalho L.P.S."/>
            <person name="Shen B."/>
        </authorList>
    </citation>
    <scope>NUCLEOTIDE SEQUENCE [LARGE SCALE GENOMIC DNA]</scope>
    <source>
        <strain evidence="8 9">NPDC050545</strain>
    </source>
</reference>
<dbReference type="EMBL" id="JBITGY010000004">
    <property type="protein sequence ID" value="MFI6498924.1"/>
    <property type="molecule type" value="Genomic_DNA"/>
</dbReference>
<evidence type="ECO:0000256" key="7">
    <source>
        <dbReference type="SAM" id="Coils"/>
    </source>
</evidence>
<dbReference type="Gene3D" id="2.60.34.10">
    <property type="entry name" value="Substrate Binding Domain Of DNAk, Chain A, domain 1"/>
    <property type="match status" value="1"/>
</dbReference>
<evidence type="ECO:0000256" key="1">
    <source>
        <dbReference type="ARBA" id="ARBA00007381"/>
    </source>
</evidence>
<dbReference type="PROSITE" id="PS00297">
    <property type="entry name" value="HSP70_1"/>
    <property type="match status" value="1"/>
</dbReference>
<dbReference type="Pfam" id="PF00012">
    <property type="entry name" value="HSP70"/>
    <property type="match status" value="2"/>
</dbReference>
<dbReference type="CDD" id="cd24029">
    <property type="entry name" value="ASKHA_NBD_HSP70_DnaK_HscA_HscC"/>
    <property type="match status" value="1"/>
</dbReference>
<feature type="coiled-coil region" evidence="7">
    <location>
        <begin position="666"/>
        <end position="709"/>
    </location>
</feature>
<evidence type="ECO:0000256" key="2">
    <source>
        <dbReference type="ARBA" id="ARBA00022553"/>
    </source>
</evidence>
<evidence type="ECO:0000256" key="5">
    <source>
        <dbReference type="ARBA" id="ARBA00023016"/>
    </source>
</evidence>
<dbReference type="Gene3D" id="3.90.640.10">
    <property type="entry name" value="Actin, Chain A, domain 4"/>
    <property type="match status" value="1"/>
</dbReference>
<evidence type="ECO:0000256" key="4">
    <source>
        <dbReference type="ARBA" id="ARBA00022840"/>
    </source>
</evidence>
<dbReference type="InterPro" id="IPR029047">
    <property type="entry name" value="HSP70_peptide-bd_sf"/>
</dbReference>
<keyword evidence="6" id="KW-0143">Chaperone</keyword>
<dbReference type="Gene3D" id="3.30.420.40">
    <property type="match status" value="2"/>
</dbReference>
<protein>
    <submittedName>
        <fullName evidence="8">Hsp70 family protein</fullName>
    </submittedName>
</protein>
<gene>
    <name evidence="8" type="ORF">ACIBG2_16170</name>
</gene>
<sequence length="825" mass="89293">MSDTIDFGIDLGTTNSAIAVVEEDGSTTVIKNNDGWDTTPSAVWIPEPGTVEVGRPARERMESDPDNCAAEFKLEMGRADAGRTFANAGVSLSPSELSAEVLKSLRNDVAHVYGTEPDAAVITVPAAFTLNQNNATKNAAMLAGLGTACPLVQEPTAAAVAYGFDDSVQQGYWMVFDFGGGTFDAAIVSKQEGDLRVLNHAGDPYLGGKLIDWVIVERLLAPEVSRQLGLGDFRRDNPAWRVNFGKLKQAAEKAKIRLSRSESALVMAELNDGDGRQRTFRHTISRGEVDALAEPQYVRAINLCHNALAEGGLTPADIDRLVLVGGVTLMPGLRERLADPKHGLGVELDYSVDPTTVVARGAAILAGTLRRPPKPHDPAAGAFSVTFTHAPVVTVTRPAIAGELRSTEPVDWTAYSLVFDNPRAQPPYRSPRVTPNAKGAFITDVDIDPNAVSRFGIELLDSTGSRQKIAPDTLMITHRPVDVPSVTLTHSLGIQQADRAFAPLLRKGATLPARVREVFRTSGALHRTDTDVVIRIPVVQGESSRGDRNRQVGMLEIRPQDVRIDLPAGTEVEVTFEVDMSSLVTVVADVPLVQTQFEAEIDLDNVGTPSAQVLEERLQEAESRLGRLHADVDARGSEAARRPLSQMDMETLREQVNAAAVDVGAAGVAEERLRNLQADMDDIEEVLVLPELIDQLRSMLDELDTLLQRTSSPTARQEAADLRRRAESAIDAEDPAAIRKLIDRAGALIIDLERRGQDWPVKLFYYLRQERAAMRSASSADALIREGEKAIAAGDLAALGGVNERLFRLLPPDARENPVIGVQKS</sequence>
<dbReference type="SUPFAM" id="SSF100920">
    <property type="entry name" value="Heat shock protein 70kD (HSP70), peptide-binding domain"/>
    <property type="match status" value="1"/>
</dbReference>
<dbReference type="InterPro" id="IPR013126">
    <property type="entry name" value="Hsp_70_fam"/>
</dbReference>
<evidence type="ECO:0000313" key="9">
    <source>
        <dbReference type="Proteomes" id="UP001612741"/>
    </source>
</evidence>
<dbReference type="PANTHER" id="PTHR19375">
    <property type="entry name" value="HEAT SHOCK PROTEIN 70KDA"/>
    <property type="match status" value="1"/>
</dbReference>
<evidence type="ECO:0000256" key="6">
    <source>
        <dbReference type="ARBA" id="ARBA00023186"/>
    </source>
</evidence>
<proteinExistence type="inferred from homology"/>
<dbReference type="InterPro" id="IPR043129">
    <property type="entry name" value="ATPase_NBD"/>
</dbReference>
<keyword evidence="9" id="KW-1185">Reference proteome</keyword>
<evidence type="ECO:0000256" key="3">
    <source>
        <dbReference type="ARBA" id="ARBA00022741"/>
    </source>
</evidence>
<dbReference type="Proteomes" id="UP001612741">
    <property type="component" value="Unassembled WGS sequence"/>
</dbReference>
<dbReference type="InterPro" id="IPR018181">
    <property type="entry name" value="Heat_shock_70_CS"/>
</dbReference>
<keyword evidence="7" id="KW-0175">Coiled coil</keyword>
<dbReference type="SUPFAM" id="SSF53067">
    <property type="entry name" value="Actin-like ATPase domain"/>
    <property type="match status" value="2"/>
</dbReference>
<keyword evidence="3" id="KW-0547">Nucleotide-binding</keyword>
<keyword evidence="5" id="KW-0346">Stress response</keyword>
<keyword evidence="2" id="KW-0597">Phosphoprotein</keyword>
<organism evidence="8 9">
    <name type="scientific">Nonomuraea typhae</name>
    <dbReference type="NCBI Taxonomy" id="2603600"/>
    <lineage>
        <taxon>Bacteria</taxon>
        <taxon>Bacillati</taxon>
        <taxon>Actinomycetota</taxon>
        <taxon>Actinomycetes</taxon>
        <taxon>Streptosporangiales</taxon>
        <taxon>Streptosporangiaceae</taxon>
        <taxon>Nonomuraea</taxon>
    </lineage>
</organism>
<name>A0ABW7YSN2_9ACTN</name>
<evidence type="ECO:0000313" key="8">
    <source>
        <dbReference type="EMBL" id="MFI6498924.1"/>
    </source>
</evidence>
<comment type="caution">
    <text evidence="8">The sequence shown here is derived from an EMBL/GenBank/DDBJ whole genome shotgun (WGS) entry which is preliminary data.</text>
</comment>
<dbReference type="PRINTS" id="PR00301">
    <property type="entry name" value="HEATSHOCK70"/>
</dbReference>
<accession>A0ABW7YSN2</accession>
<comment type="similarity">
    <text evidence="1">Belongs to the heat shock protein 70 family.</text>
</comment>